<accession>A0ABR6YTV1</accession>
<gene>
    <name evidence="1" type="ORF">GH811_02840</name>
</gene>
<dbReference type="PANTHER" id="PTHR11102:SF160">
    <property type="entry name" value="ERAD-ASSOCIATED E3 UBIQUITIN-PROTEIN LIGASE COMPONENT HRD3"/>
    <property type="match status" value="1"/>
</dbReference>
<dbReference type="InterPro" id="IPR006597">
    <property type="entry name" value="Sel1-like"/>
</dbReference>
<dbReference type="InterPro" id="IPR050767">
    <property type="entry name" value="Sel1_AlgK"/>
</dbReference>
<dbReference type="Gene3D" id="1.25.40.10">
    <property type="entry name" value="Tetratricopeptide repeat domain"/>
    <property type="match status" value="1"/>
</dbReference>
<dbReference type="PANTHER" id="PTHR11102">
    <property type="entry name" value="SEL-1-LIKE PROTEIN"/>
    <property type="match status" value="1"/>
</dbReference>
<dbReference type="Pfam" id="PF08238">
    <property type="entry name" value="Sel1"/>
    <property type="match status" value="4"/>
</dbReference>
<evidence type="ECO:0000313" key="1">
    <source>
        <dbReference type="EMBL" id="MBC3898551.1"/>
    </source>
</evidence>
<dbReference type="Proteomes" id="UP000622405">
    <property type="component" value="Unassembled WGS sequence"/>
</dbReference>
<protein>
    <submittedName>
        <fullName evidence="1">Sel1 repeat family protein</fullName>
    </submittedName>
</protein>
<dbReference type="EMBL" id="WJBE01000002">
    <property type="protein sequence ID" value="MBC3898551.1"/>
    <property type="molecule type" value="Genomic_DNA"/>
</dbReference>
<dbReference type="SMART" id="SM00671">
    <property type="entry name" value="SEL1"/>
    <property type="match status" value="5"/>
</dbReference>
<evidence type="ECO:0000313" key="2">
    <source>
        <dbReference type="Proteomes" id="UP000622405"/>
    </source>
</evidence>
<comment type="caution">
    <text evidence="1">The sequence shown here is derived from an EMBL/GenBank/DDBJ whole genome shotgun (WGS) entry which is preliminary data.</text>
</comment>
<organism evidence="1 2">
    <name type="scientific">Acetobacterium malicum</name>
    <dbReference type="NCBI Taxonomy" id="52692"/>
    <lineage>
        <taxon>Bacteria</taxon>
        <taxon>Bacillati</taxon>
        <taxon>Bacillota</taxon>
        <taxon>Clostridia</taxon>
        <taxon>Eubacteriales</taxon>
        <taxon>Eubacteriaceae</taxon>
        <taxon>Acetobacterium</taxon>
    </lineage>
</organism>
<reference evidence="1 2" key="1">
    <citation type="journal article" date="2020" name="mSystems">
        <title>Defining Genomic and Predicted Metabolic Features of the Acetobacterium Genus.</title>
        <authorList>
            <person name="Ross D.E."/>
            <person name="Marshall C.W."/>
            <person name="Gulliver D."/>
            <person name="May H.D."/>
            <person name="Norman R.S."/>
        </authorList>
    </citation>
    <scope>NUCLEOTIDE SEQUENCE [LARGE SCALE GENOMIC DNA]</scope>
    <source>
        <strain evidence="1 2">DSM 4132</strain>
    </source>
</reference>
<dbReference type="InterPro" id="IPR011990">
    <property type="entry name" value="TPR-like_helical_dom_sf"/>
</dbReference>
<proteinExistence type="predicted"/>
<dbReference type="RefSeq" id="WP_186893204.1">
    <property type="nucleotide sequence ID" value="NZ_WJBE01000002.1"/>
</dbReference>
<keyword evidence="2" id="KW-1185">Reference proteome</keyword>
<name>A0ABR6YTV1_9FIRM</name>
<sequence length="255" mass="29244">MNNNKLDLLHFLAQNGDQNAILELADFYYYKTNKQDLSPEVFQRVKDYYYQLAEQGHDHAMATLGCLYYEGVNLPQDFKQAKHWFEKAAAQNNPLAINYLGYCHYYGRDIPVDYETAYYYFARAAQMGHHNGMYKLGDMYYNGNFVAKDPAIAFFWFNEAEQVTATSSPEYPNIAYRIGHCLLLGQGVPQDLLEALTWLHKAELGCYRLTRNGDAYAGLTLVRVHEDLGILRLQLDAEASCHHADLGHHNPLNNP</sequence>
<dbReference type="SUPFAM" id="SSF81901">
    <property type="entry name" value="HCP-like"/>
    <property type="match status" value="1"/>
</dbReference>